<accession>A0AAW0IEV2</accession>
<evidence type="ECO:0000256" key="1">
    <source>
        <dbReference type="ARBA" id="ARBA00021364"/>
    </source>
</evidence>
<dbReference type="SUPFAM" id="SSF55931">
    <property type="entry name" value="Glutamine synthetase/guanido kinase"/>
    <property type="match status" value="1"/>
</dbReference>
<gene>
    <name evidence="4" type="ORF">U0070_019840</name>
</gene>
<dbReference type="GO" id="GO:0006542">
    <property type="term" value="P:glutamine biosynthetic process"/>
    <property type="evidence" value="ECO:0007669"/>
    <property type="project" value="TreeGrafter"/>
</dbReference>
<sequence length="86" mass="9722">MYVKTRVIATFDPKPIPGNWNGAGCHTNFSTKAMREENSLSASIRIPQTVSQEKGYCEDDRPSANCDPLCCDRSHCPYLPSQQDWR</sequence>
<dbReference type="PROSITE" id="PS00181">
    <property type="entry name" value="GLNA_ATP"/>
    <property type="match status" value="1"/>
</dbReference>
<dbReference type="InterPro" id="IPR050292">
    <property type="entry name" value="Glutamine_Synthetase"/>
</dbReference>
<evidence type="ECO:0000256" key="3">
    <source>
        <dbReference type="ARBA" id="ARBA00030668"/>
    </source>
</evidence>
<dbReference type="AlphaFoldDB" id="A0AAW0IEV2"/>
<dbReference type="PANTHER" id="PTHR20852:SF45">
    <property type="entry name" value="GLUTAMINE SYNTHETASE"/>
    <property type="match status" value="1"/>
</dbReference>
<name>A0AAW0IEV2_MYOGA</name>
<dbReference type="PANTHER" id="PTHR20852">
    <property type="entry name" value="GLUTAMINE SYNTHETASE"/>
    <property type="match status" value="1"/>
</dbReference>
<comment type="caution">
    <text evidence="4">The sequence shown here is derived from an EMBL/GenBank/DDBJ whole genome shotgun (WGS) entry which is preliminary data.</text>
</comment>
<keyword evidence="5" id="KW-1185">Reference proteome</keyword>
<dbReference type="Proteomes" id="UP001488838">
    <property type="component" value="Unassembled WGS sequence"/>
</dbReference>
<dbReference type="Gene3D" id="3.30.590.10">
    <property type="entry name" value="Glutamine synthetase/guanido kinase, catalytic domain"/>
    <property type="match status" value="1"/>
</dbReference>
<dbReference type="GO" id="GO:0004356">
    <property type="term" value="F:glutamine synthetase activity"/>
    <property type="evidence" value="ECO:0007669"/>
    <property type="project" value="TreeGrafter"/>
</dbReference>
<dbReference type="GO" id="GO:0046872">
    <property type="term" value="F:metal ion binding"/>
    <property type="evidence" value="ECO:0007669"/>
    <property type="project" value="UniProtKB-KW"/>
</dbReference>
<proteinExistence type="predicted"/>
<evidence type="ECO:0000313" key="4">
    <source>
        <dbReference type="EMBL" id="KAK7812814.1"/>
    </source>
</evidence>
<evidence type="ECO:0000313" key="5">
    <source>
        <dbReference type="Proteomes" id="UP001488838"/>
    </source>
</evidence>
<reference evidence="4 5" key="1">
    <citation type="journal article" date="2023" name="bioRxiv">
        <title>Conserved and derived expression patterns and positive selection on dental genes reveal complex evolutionary context of ever-growing rodent molars.</title>
        <authorList>
            <person name="Calamari Z.T."/>
            <person name="Song A."/>
            <person name="Cohen E."/>
            <person name="Akter M."/>
            <person name="Roy R.D."/>
            <person name="Hallikas O."/>
            <person name="Christensen M.M."/>
            <person name="Li P."/>
            <person name="Marangoni P."/>
            <person name="Jernvall J."/>
            <person name="Klein O.D."/>
        </authorList>
    </citation>
    <scope>NUCLEOTIDE SEQUENCE [LARGE SCALE GENOMIC DNA]</scope>
    <source>
        <strain evidence="4">V071</strain>
    </source>
</reference>
<dbReference type="GO" id="GO:0005737">
    <property type="term" value="C:cytoplasm"/>
    <property type="evidence" value="ECO:0007669"/>
    <property type="project" value="TreeGrafter"/>
</dbReference>
<evidence type="ECO:0000256" key="2">
    <source>
        <dbReference type="ARBA" id="ARBA00022723"/>
    </source>
</evidence>
<dbReference type="EMBL" id="JBBHLL010000144">
    <property type="protein sequence ID" value="KAK7812814.1"/>
    <property type="molecule type" value="Genomic_DNA"/>
</dbReference>
<keyword evidence="2" id="KW-0479">Metal-binding</keyword>
<dbReference type="InterPro" id="IPR014746">
    <property type="entry name" value="Gln_synth/guanido_kin_cat_dom"/>
</dbReference>
<dbReference type="InterPro" id="IPR027303">
    <property type="entry name" value="Gln_synth_gly_rich_site"/>
</dbReference>
<protein>
    <recommendedName>
        <fullName evidence="1">Glutamine synthetase</fullName>
    </recommendedName>
    <alternativeName>
        <fullName evidence="3">Glutamate--ammonia ligase</fullName>
    </alternativeName>
</protein>
<organism evidence="4 5">
    <name type="scientific">Myodes glareolus</name>
    <name type="common">Bank vole</name>
    <name type="synonym">Clethrionomys glareolus</name>
    <dbReference type="NCBI Taxonomy" id="447135"/>
    <lineage>
        <taxon>Eukaryota</taxon>
        <taxon>Metazoa</taxon>
        <taxon>Chordata</taxon>
        <taxon>Craniata</taxon>
        <taxon>Vertebrata</taxon>
        <taxon>Euteleostomi</taxon>
        <taxon>Mammalia</taxon>
        <taxon>Eutheria</taxon>
        <taxon>Euarchontoglires</taxon>
        <taxon>Glires</taxon>
        <taxon>Rodentia</taxon>
        <taxon>Myomorpha</taxon>
        <taxon>Muroidea</taxon>
        <taxon>Cricetidae</taxon>
        <taxon>Arvicolinae</taxon>
        <taxon>Myodes</taxon>
    </lineage>
</organism>